<keyword evidence="1" id="KW-0472">Membrane</keyword>
<organism evidence="2 3">
    <name type="scientific">Lysinibacillus pinottii</name>
    <dbReference type="NCBI Taxonomy" id="2973932"/>
    <lineage>
        <taxon>Bacteria</taxon>
        <taxon>Bacillati</taxon>
        <taxon>Bacillota</taxon>
        <taxon>Bacilli</taxon>
        <taxon>Bacillales</taxon>
        <taxon>Bacillaceae</taxon>
        <taxon>Lysinibacillus</taxon>
    </lineage>
</organism>
<reference evidence="2 3" key="1">
    <citation type="submission" date="2022-08" db="EMBL/GenBank/DDBJ databases">
        <title>Lysinibacillus sequencing.</title>
        <authorList>
            <person name="Dunlap C."/>
        </authorList>
    </citation>
    <scope>NUCLEOTIDE SEQUENCE [LARGE SCALE GENOMIC DNA]</scope>
    <source>
        <strain evidence="2 3">PB211</strain>
    </source>
</reference>
<accession>A0ABT2DI54</accession>
<comment type="caution">
    <text evidence="2">The sequence shown here is derived from an EMBL/GenBank/DDBJ whole genome shotgun (WGS) entry which is preliminary data.</text>
</comment>
<evidence type="ECO:0000313" key="2">
    <source>
        <dbReference type="EMBL" id="MCS1394568.1"/>
    </source>
</evidence>
<dbReference type="RefSeq" id="WP_155273022.1">
    <property type="nucleotide sequence ID" value="NZ_JANTOO010000001.1"/>
</dbReference>
<dbReference type="Proteomes" id="UP001525021">
    <property type="component" value="Unassembled WGS sequence"/>
</dbReference>
<keyword evidence="3" id="KW-1185">Reference proteome</keyword>
<evidence type="ECO:0008006" key="4">
    <source>
        <dbReference type="Google" id="ProtNLM"/>
    </source>
</evidence>
<keyword evidence="1" id="KW-0812">Transmembrane</keyword>
<sequence>MSNLQFLMLMFILLMGIVSLIKVYQIKQESIIKLKELEVELEKIKLEREK</sequence>
<dbReference type="EMBL" id="JANTOO010000001">
    <property type="protein sequence ID" value="MCS1394568.1"/>
    <property type="molecule type" value="Genomic_DNA"/>
</dbReference>
<keyword evidence="1" id="KW-1133">Transmembrane helix</keyword>
<gene>
    <name evidence="2" type="ORF">NXZ79_00570</name>
</gene>
<evidence type="ECO:0000313" key="3">
    <source>
        <dbReference type="Proteomes" id="UP001525021"/>
    </source>
</evidence>
<feature type="transmembrane region" description="Helical" evidence="1">
    <location>
        <begin position="6"/>
        <end position="24"/>
    </location>
</feature>
<evidence type="ECO:0000256" key="1">
    <source>
        <dbReference type="SAM" id="Phobius"/>
    </source>
</evidence>
<protein>
    <recommendedName>
        <fullName evidence="4">DUF4083 domain-containing protein</fullName>
    </recommendedName>
</protein>
<name>A0ABT2DI54_9BACI</name>
<proteinExistence type="predicted"/>